<dbReference type="AlphaFoldDB" id="A0A6I8P3I8"/>
<evidence type="ECO:0000256" key="7">
    <source>
        <dbReference type="ARBA" id="ARBA00023180"/>
    </source>
</evidence>
<reference evidence="11 12" key="1">
    <citation type="journal article" date="2008" name="Nature">
        <title>Genome analysis of the platypus reveals unique signatures of evolution.</title>
        <authorList>
            <person name="Warren W.C."/>
            <person name="Hillier L.W."/>
            <person name="Marshall Graves J.A."/>
            <person name="Birney E."/>
            <person name="Ponting C.P."/>
            <person name="Grutzner F."/>
            <person name="Belov K."/>
            <person name="Miller W."/>
            <person name="Clarke L."/>
            <person name="Chinwalla A.T."/>
            <person name="Yang S.P."/>
            <person name="Heger A."/>
            <person name="Locke D.P."/>
            <person name="Miethke P."/>
            <person name="Waters P.D."/>
            <person name="Veyrunes F."/>
            <person name="Fulton L."/>
            <person name="Fulton B."/>
            <person name="Graves T."/>
            <person name="Wallis J."/>
            <person name="Puente X.S."/>
            <person name="Lopez-Otin C."/>
            <person name="Ordonez G.R."/>
            <person name="Eichler E.E."/>
            <person name="Chen L."/>
            <person name="Cheng Z."/>
            <person name="Deakin J.E."/>
            <person name="Alsop A."/>
            <person name="Thompson K."/>
            <person name="Kirby P."/>
            <person name="Papenfuss A.T."/>
            <person name="Wakefield M.J."/>
            <person name="Olender T."/>
            <person name="Lancet D."/>
            <person name="Huttley G.A."/>
            <person name="Smit A.F."/>
            <person name="Pask A."/>
            <person name="Temple-Smith P."/>
            <person name="Batzer M.A."/>
            <person name="Walker J.A."/>
            <person name="Konkel M.K."/>
            <person name="Harris R.S."/>
            <person name="Whittington C.M."/>
            <person name="Wong E.S."/>
            <person name="Gemmell N.J."/>
            <person name="Buschiazzo E."/>
            <person name="Vargas Jentzsch I.M."/>
            <person name="Merkel A."/>
            <person name="Schmitz J."/>
            <person name="Zemann A."/>
            <person name="Churakov G."/>
            <person name="Kriegs J.O."/>
            <person name="Brosius J."/>
            <person name="Murchison E.P."/>
            <person name="Sachidanandam R."/>
            <person name="Smith C."/>
            <person name="Hannon G.J."/>
            <person name="Tsend-Ayush E."/>
            <person name="McMillan D."/>
            <person name="Attenborough R."/>
            <person name="Rens W."/>
            <person name="Ferguson-Smith M."/>
            <person name="Lefevre C.M."/>
            <person name="Sharp J.A."/>
            <person name="Nicholas K.R."/>
            <person name="Ray D.A."/>
            <person name="Kube M."/>
            <person name="Reinhardt R."/>
            <person name="Pringle T.H."/>
            <person name="Taylor J."/>
            <person name="Jones R.C."/>
            <person name="Nixon B."/>
            <person name="Dacheux J.L."/>
            <person name="Niwa H."/>
            <person name="Sekita Y."/>
            <person name="Huang X."/>
            <person name="Stark A."/>
            <person name="Kheradpour P."/>
            <person name="Kellis M."/>
            <person name="Flicek P."/>
            <person name="Chen Y."/>
            <person name="Webber C."/>
            <person name="Hardison R."/>
            <person name="Nelson J."/>
            <person name="Hallsworth-Pepin K."/>
            <person name="Delehaunty K."/>
            <person name="Markovic C."/>
            <person name="Minx P."/>
            <person name="Feng Y."/>
            <person name="Kremitzki C."/>
            <person name="Mitreva M."/>
            <person name="Glasscock J."/>
            <person name="Wylie T."/>
            <person name="Wohldmann P."/>
            <person name="Thiru P."/>
            <person name="Nhan M.N."/>
            <person name="Pohl C.S."/>
            <person name="Smith S.M."/>
            <person name="Hou S."/>
            <person name="Nefedov M."/>
            <person name="de Jong P.J."/>
            <person name="Renfree M.B."/>
            <person name="Mardis E.R."/>
            <person name="Wilson R.K."/>
        </authorList>
    </citation>
    <scope>NUCLEOTIDE SEQUENCE [LARGE SCALE GENOMIC DNA]</scope>
    <source>
        <strain evidence="11 12">Glennie</strain>
    </source>
</reference>
<accession>A0A6I8P3I8</accession>
<dbReference type="GO" id="GO:0005576">
    <property type="term" value="C:extracellular region"/>
    <property type="evidence" value="ECO:0000318"/>
    <property type="project" value="GO_Central"/>
</dbReference>
<dbReference type="CTD" id="55009"/>
<feature type="chain" id="PRO_5026154132" evidence="10">
    <location>
        <begin position="20"/>
        <end position="147"/>
    </location>
</feature>
<dbReference type="GeneTree" id="ENSGT00530000064649"/>
<feature type="transmembrane region" description="Helical" evidence="9">
    <location>
        <begin position="56"/>
        <end position="77"/>
    </location>
</feature>
<comment type="similarity">
    <text evidence="2">Belongs to the FAM174 family.</text>
</comment>
<gene>
    <name evidence="11" type="primary">FAM174C</name>
</gene>
<organism evidence="11 12">
    <name type="scientific">Ornithorhynchus anatinus</name>
    <name type="common">Duckbill platypus</name>
    <dbReference type="NCBI Taxonomy" id="9258"/>
    <lineage>
        <taxon>Eukaryota</taxon>
        <taxon>Metazoa</taxon>
        <taxon>Chordata</taxon>
        <taxon>Craniata</taxon>
        <taxon>Vertebrata</taxon>
        <taxon>Euteleostomi</taxon>
        <taxon>Mammalia</taxon>
        <taxon>Monotremata</taxon>
        <taxon>Ornithorhynchidae</taxon>
        <taxon>Ornithorhynchus</taxon>
    </lineage>
</organism>
<evidence type="ECO:0000256" key="1">
    <source>
        <dbReference type="ARBA" id="ARBA00004479"/>
    </source>
</evidence>
<dbReference type="Ensembl" id="ENSOANT00000054772.1">
    <property type="protein sequence ID" value="ENSOANP00000048362.1"/>
    <property type="gene ID" value="ENSOANG00000050002.1"/>
</dbReference>
<dbReference type="InParanoid" id="A0A6I8P3I8"/>
<sequence>MGPSLLLLVLLRAFRAVEGQVPPSPLLATNGSLPDTPLLPHNSTWLRGPEPARGSVVTRAFAVLSGICILAALYFLIRALRLKKPQKKKYGLLSNTDDTMELAFPYSDEDTIFETRNLRWSEPGKKTVPSAFPDSPQRYTLQDRNQG</sequence>
<dbReference type="OMA" id="TEMTSMD"/>
<feature type="signal peptide" evidence="10">
    <location>
        <begin position="1"/>
        <end position="19"/>
    </location>
</feature>
<dbReference type="RefSeq" id="XP_028905615.1">
    <property type="nucleotide sequence ID" value="XM_029049782.2"/>
</dbReference>
<evidence type="ECO:0000256" key="5">
    <source>
        <dbReference type="ARBA" id="ARBA00022989"/>
    </source>
</evidence>
<dbReference type="Bgee" id="ENSOANG00000050002">
    <property type="expression patterns" value="Expressed in liver and 7 other cell types or tissues"/>
</dbReference>
<comment type="subcellular location">
    <subcellularLocation>
        <location evidence="1">Membrane</location>
        <topology evidence="1">Single-pass type I membrane protein</topology>
    </subcellularLocation>
</comment>
<evidence type="ECO:0000256" key="3">
    <source>
        <dbReference type="ARBA" id="ARBA00022692"/>
    </source>
</evidence>
<reference evidence="11" key="2">
    <citation type="submission" date="2025-08" db="UniProtKB">
        <authorList>
            <consortium name="Ensembl"/>
        </authorList>
    </citation>
    <scope>IDENTIFICATION</scope>
    <source>
        <strain evidence="11">Glennie</strain>
    </source>
</reference>
<feature type="region of interest" description="Disordered" evidence="8">
    <location>
        <begin position="122"/>
        <end position="147"/>
    </location>
</feature>
<dbReference type="GeneID" id="114806316"/>
<dbReference type="FunCoup" id="A0A6I8P3I8">
    <property type="interactions" value="63"/>
</dbReference>
<evidence type="ECO:0000256" key="8">
    <source>
        <dbReference type="SAM" id="MobiDB-lite"/>
    </source>
</evidence>
<evidence type="ECO:0000313" key="12">
    <source>
        <dbReference type="Proteomes" id="UP000002279"/>
    </source>
</evidence>
<evidence type="ECO:0000256" key="6">
    <source>
        <dbReference type="ARBA" id="ARBA00023136"/>
    </source>
</evidence>
<evidence type="ECO:0000256" key="4">
    <source>
        <dbReference type="ARBA" id="ARBA00022729"/>
    </source>
</evidence>
<dbReference type="Proteomes" id="UP000002279">
    <property type="component" value="Chromosome X1"/>
</dbReference>
<dbReference type="PANTHER" id="PTHR28607">
    <property type="entry name" value="EXPRESSED PROTEIN"/>
    <property type="match status" value="1"/>
</dbReference>
<evidence type="ECO:0000256" key="10">
    <source>
        <dbReference type="SAM" id="SignalP"/>
    </source>
</evidence>
<evidence type="ECO:0000256" key="9">
    <source>
        <dbReference type="SAM" id="Phobius"/>
    </source>
</evidence>
<keyword evidence="3 9" id="KW-0812">Transmembrane</keyword>
<keyword evidence="6 9" id="KW-0472">Membrane</keyword>
<dbReference type="InterPro" id="IPR009565">
    <property type="entry name" value="FAM174-like"/>
</dbReference>
<reference evidence="11" key="3">
    <citation type="submission" date="2025-09" db="UniProtKB">
        <authorList>
            <consortium name="Ensembl"/>
        </authorList>
    </citation>
    <scope>IDENTIFICATION</scope>
    <source>
        <strain evidence="11">Glennie</strain>
    </source>
</reference>
<protein>
    <submittedName>
        <fullName evidence="11">Family with sequence similarity 174 member C</fullName>
    </submittedName>
</protein>
<dbReference type="OrthoDB" id="5917722at2759"/>
<name>A0A6I8P3I8_ORNAN</name>
<evidence type="ECO:0000313" key="11">
    <source>
        <dbReference type="Ensembl" id="ENSOANP00000048362.1"/>
    </source>
</evidence>
<keyword evidence="7" id="KW-0325">Glycoprotein</keyword>
<proteinExistence type="inferred from homology"/>
<dbReference type="PANTHER" id="PTHR28607:SF2">
    <property type="entry name" value="PROTEIN FAM174C"/>
    <property type="match status" value="1"/>
</dbReference>
<dbReference type="KEGG" id="oaa:114806316"/>
<keyword evidence="12" id="KW-1185">Reference proteome</keyword>
<evidence type="ECO:0000256" key="2">
    <source>
        <dbReference type="ARBA" id="ARBA00006986"/>
    </source>
</evidence>
<feature type="compositionally biased region" description="Polar residues" evidence="8">
    <location>
        <begin position="137"/>
        <end position="147"/>
    </location>
</feature>
<dbReference type="GO" id="GO:0016020">
    <property type="term" value="C:membrane"/>
    <property type="evidence" value="ECO:0007669"/>
    <property type="project" value="UniProtKB-SubCell"/>
</dbReference>
<keyword evidence="4 10" id="KW-0732">Signal</keyword>
<keyword evidence="5 9" id="KW-1133">Transmembrane helix</keyword>